<evidence type="ECO:0008006" key="3">
    <source>
        <dbReference type="Google" id="ProtNLM"/>
    </source>
</evidence>
<dbReference type="SUPFAM" id="SSF50494">
    <property type="entry name" value="Trypsin-like serine proteases"/>
    <property type="match status" value="1"/>
</dbReference>
<proteinExistence type="predicted"/>
<keyword evidence="2" id="KW-1185">Reference proteome</keyword>
<evidence type="ECO:0000313" key="2">
    <source>
        <dbReference type="Proteomes" id="UP000321058"/>
    </source>
</evidence>
<organism evidence="1 2">
    <name type="scientific">Reyranella soli</name>
    <dbReference type="NCBI Taxonomy" id="1230389"/>
    <lineage>
        <taxon>Bacteria</taxon>
        <taxon>Pseudomonadati</taxon>
        <taxon>Pseudomonadota</taxon>
        <taxon>Alphaproteobacteria</taxon>
        <taxon>Hyphomicrobiales</taxon>
        <taxon>Reyranellaceae</taxon>
        <taxon>Reyranella</taxon>
    </lineage>
</organism>
<sequence length="301" mass="32438">MIGLLADDLHGMPARMSDDGDQPTRQEAEQLLRSGLAKAMRETAAQYSVPLAWVYADQGRPVVPSNGSAFLLDCGEGPFLVTADHVLAGFLKDKADHADAKAILGETVIPLDERIIARDRAHDVATLRVTAVEVADLKRYGKVPLTGSQSKWPPAPPCVDRGVFFVGFPGGEGRKVEWKGGGRVDIEFEAYTALAVASSVSATGLSLLFEHEQSFDAGLRPRMPTRDNMGGCSGAPILTFVEQRRVFSWRLGGVVNEAVDGLVKAARADCINPDGTLNAHPDPLAYRRDRDLSAWEEGQSS</sequence>
<dbReference type="Pfam" id="PF13365">
    <property type="entry name" value="Trypsin_2"/>
    <property type="match status" value="1"/>
</dbReference>
<dbReference type="OrthoDB" id="8446602at2"/>
<gene>
    <name evidence="1" type="ORF">RSO01_10550</name>
</gene>
<dbReference type="InterPro" id="IPR009003">
    <property type="entry name" value="Peptidase_S1_PA"/>
</dbReference>
<comment type="caution">
    <text evidence="1">The sequence shown here is derived from an EMBL/GenBank/DDBJ whole genome shotgun (WGS) entry which is preliminary data.</text>
</comment>
<dbReference type="AlphaFoldDB" id="A0A512N4I1"/>
<evidence type="ECO:0000313" key="1">
    <source>
        <dbReference type="EMBL" id="GEP53889.1"/>
    </source>
</evidence>
<dbReference type="EMBL" id="BKAJ01000018">
    <property type="protein sequence ID" value="GEP53889.1"/>
    <property type="molecule type" value="Genomic_DNA"/>
</dbReference>
<protein>
    <recommendedName>
        <fullName evidence="3">Serine protease</fullName>
    </recommendedName>
</protein>
<name>A0A512N4I1_9HYPH</name>
<dbReference type="Proteomes" id="UP000321058">
    <property type="component" value="Unassembled WGS sequence"/>
</dbReference>
<accession>A0A512N4I1</accession>
<reference evidence="1 2" key="1">
    <citation type="submission" date="2019-07" db="EMBL/GenBank/DDBJ databases">
        <title>Whole genome shotgun sequence of Reyranella soli NBRC 108950.</title>
        <authorList>
            <person name="Hosoyama A."/>
            <person name="Uohara A."/>
            <person name="Ohji S."/>
            <person name="Ichikawa N."/>
        </authorList>
    </citation>
    <scope>NUCLEOTIDE SEQUENCE [LARGE SCALE GENOMIC DNA]</scope>
    <source>
        <strain evidence="1 2">NBRC 108950</strain>
    </source>
</reference>